<dbReference type="InterPro" id="IPR050272">
    <property type="entry name" value="Isochorismatase-like_hydrls"/>
</dbReference>
<keyword evidence="1" id="KW-0378">Hydrolase</keyword>
<dbReference type="PANTHER" id="PTHR43540">
    <property type="entry name" value="PEROXYUREIDOACRYLATE/UREIDOACRYLATE AMIDOHYDROLASE-RELATED"/>
    <property type="match status" value="1"/>
</dbReference>
<evidence type="ECO:0000259" key="2">
    <source>
        <dbReference type="Pfam" id="PF00857"/>
    </source>
</evidence>
<keyword evidence="4" id="KW-1185">Reference proteome</keyword>
<organism evidence="3 4">
    <name type="scientific">Shewanella electrica</name>
    <dbReference type="NCBI Taxonomy" id="515560"/>
    <lineage>
        <taxon>Bacteria</taxon>
        <taxon>Pseudomonadati</taxon>
        <taxon>Pseudomonadota</taxon>
        <taxon>Gammaproteobacteria</taxon>
        <taxon>Alteromonadales</taxon>
        <taxon>Shewanellaceae</taxon>
        <taxon>Shewanella</taxon>
    </lineage>
</organism>
<dbReference type="Proteomes" id="UP001201549">
    <property type="component" value="Unassembled WGS sequence"/>
</dbReference>
<protein>
    <submittedName>
        <fullName evidence="3">Isochorismatase family protein</fullName>
    </submittedName>
</protein>
<gene>
    <name evidence="3" type="ORF">L9G74_18565</name>
</gene>
<accession>A0ABT2FQ16</accession>
<reference evidence="4" key="1">
    <citation type="submission" date="2023-07" db="EMBL/GenBank/DDBJ databases">
        <title>Shewanella mangrovi sp. nov., an acetaldehyde- degrading bacterium isolated from mangrove sediment.</title>
        <authorList>
            <person name="Liu Y."/>
        </authorList>
    </citation>
    <scope>NUCLEOTIDE SEQUENCE [LARGE SCALE GENOMIC DNA]</scope>
    <source>
        <strain evidence="4">C32</strain>
    </source>
</reference>
<dbReference type="RefSeq" id="WP_238898263.1">
    <property type="nucleotide sequence ID" value="NZ_JAKOGG010000021.1"/>
</dbReference>
<dbReference type="Pfam" id="PF00857">
    <property type="entry name" value="Isochorismatase"/>
    <property type="match status" value="1"/>
</dbReference>
<sequence>MPVTQLDAKTALIVIDLQHGIVQLPLCHPVQPVIDQCVSLINAFRAKQQPVVLVNVDAAPAGRTDLGVGGKYSDEFAKLLPELNVQASDMLITKPNWGAFINTDLHQQLQAQGVTQVVVVGIATAIGVESTARQAFELGYHVTIAVDAITDLNIDTHHNSVQRIFPKLGETGTTAEVLQLLQA</sequence>
<feature type="domain" description="Isochorismatase-like" evidence="2">
    <location>
        <begin position="10"/>
        <end position="176"/>
    </location>
</feature>
<dbReference type="PANTHER" id="PTHR43540:SF7">
    <property type="entry name" value="ISOCHORISMATASE FAMILY PROTEIN YECD"/>
    <property type="match status" value="1"/>
</dbReference>
<proteinExistence type="predicted"/>
<dbReference type="InterPro" id="IPR036380">
    <property type="entry name" value="Isochorismatase-like_sf"/>
</dbReference>
<dbReference type="EMBL" id="JAKOGG010000021">
    <property type="protein sequence ID" value="MCS4558444.1"/>
    <property type="molecule type" value="Genomic_DNA"/>
</dbReference>
<dbReference type="SUPFAM" id="SSF52499">
    <property type="entry name" value="Isochorismatase-like hydrolases"/>
    <property type="match status" value="1"/>
</dbReference>
<dbReference type="Gene3D" id="3.40.50.850">
    <property type="entry name" value="Isochorismatase-like"/>
    <property type="match status" value="1"/>
</dbReference>
<evidence type="ECO:0000313" key="3">
    <source>
        <dbReference type="EMBL" id="MCS4558444.1"/>
    </source>
</evidence>
<evidence type="ECO:0000313" key="4">
    <source>
        <dbReference type="Proteomes" id="UP001201549"/>
    </source>
</evidence>
<evidence type="ECO:0000256" key="1">
    <source>
        <dbReference type="ARBA" id="ARBA00022801"/>
    </source>
</evidence>
<comment type="caution">
    <text evidence="3">The sequence shown here is derived from an EMBL/GenBank/DDBJ whole genome shotgun (WGS) entry which is preliminary data.</text>
</comment>
<name>A0ABT2FQ16_9GAMM</name>
<dbReference type="InterPro" id="IPR000868">
    <property type="entry name" value="Isochorismatase-like_dom"/>
</dbReference>
<dbReference type="CDD" id="cd00431">
    <property type="entry name" value="cysteine_hydrolases"/>
    <property type="match status" value="1"/>
</dbReference>